<gene>
    <name evidence="1" type="ORF">QE152_g32197</name>
</gene>
<reference evidence="1 2" key="1">
    <citation type="journal article" date="2024" name="BMC Genomics">
        <title>De novo assembly and annotation of Popillia japonica's genome with initial clues to its potential as an invasive pest.</title>
        <authorList>
            <person name="Cucini C."/>
            <person name="Boschi S."/>
            <person name="Funari R."/>
            <person name="Cardaioli E."/>
            <person name="Iannotti N."/>
            <person name="Marturano G."/>
            <person name="Paoli F."/>
            <person name="Bruttini M."/>
            <person name="Carapelli A."/>
            <person name="Frati F."/>
            <person name="Nardi F."/>
        </authorList>
    </citation>
    <scope>NUCLEOTIDE SEQUENCE [LARGE SCALE GENOMIC DNA]</scope>
    <source>
        <strain evidence="1">DMR45628</strain>
    </source>
</reference>
<dbReference type="AlphaFoldDB" id="A0AAW1IZU8"/>
<sequence>MEAETKLSALNLQGNIKENWRIWKQKFEIYSTATELNKKDEKIQCAQLLYHMGEDAIEIYNSFTFAKEDLNKIEPLKKKFEEYFIPKKRRIKKRANQNNGNYWN</sequence>
<dbReference type="Proteomes" id="UP001458880">
    <property type="component" value="Unassembled WGS sequence"/>
</dbReference>
<name>A0AAW1IZU8_POPJA</name>
<dbReference type="EMBL" id="JASPKY010000465">
    <property type="protein sequence ID" value="KAK9695995.1"/>
    <property type="molecule type" value="Genomic_DNA"/>
</dbReference>
<comment type="caution">
    <text evidence="1">The sequence shown here is derived from an EMBL/GenBank/DDBJ whole genome shotgun (WGS) entry which is preliminary data.</text>
</comment>
<organism evidence="1 2">
    <name type="scientific">Popillia japonica</name>
    <name type="common">Japanese beetle</name>
    <dbReference type="NCBI Taxonomy" id="7064"/>
    <lineage>
        <taxon>Eukaryota</taxon>
        <taxon>Metazoa</taxon>
        <taxon>Ecdysozoa</taxon>
        <taxon>Arthropoda</taxon>
        <taxon>Hexapoda</taxon>
        <taxon>Insecta</taxon>
        <taxon>Pterygota</taxon>
        <taxon>Neoptera</taxon>
        <taxon>Endopterygota</taxon>
        <taxon>Coleoptera</taxon>
        <taxon>Polyphaga</taxon>
        <taxon>Scarabaeiformia</taxon>
        <taxon>Scarabaeidae</taxon>
        <taxon>Rutelinae</taxon>
        <taxon>Popillia</taxon>
    </lineage>
</organism>
<evidence type="ECO:0000313" key="2">
    <source>
        <dbReference type="Proteomes" id="UP001458880"/>
    </source>
</evidence>
<protein>
    <submittedName>
        <fullName evidence="1">Uncharacterized protein</fullName>
    </submittedName>
</protein>
<evidence type="ECO:0000313" key="1">
    <source>
        <dbReference type="EMBL" id="KAK9695995.1"/>
    </source>
</evidence>
<accession>A0AAW1IZU8</accession>
<proteinExistence type="predicted"/>
<keyword evidence="2" id="KW-1185">Reference proteome</keyword>